<gene>
    <name evidence="2" type="ORF">D0962_35170</name>
</gene>
<evidence type="ECO:0000313" key="2">
    <source>
        <dbReference type="EMBL" id="NEZ67923.1"/>
    </source>
</evidence>
<dbReference type="PROSITE" id="PS50104">
    <property type="entry name" value="TIR"/>
    <property type="match status" value="1"/>
</dbReference>
<accession>A0A6M0SIW3</accession>
<organism evidence="2 3">
    <name type="scientific">Adonisia turfae CCMR0082</name>
    <dbReference type="NCBI Taxonomy" id="2304604"/>
    <lineage>
        <taxon>Bacteria</taxon>
        <taxon>Bacillati</taxon>
        <taxon>Cyanobacteriota</taxon>
        <taxon>Adonisia</taxon>
        <taxon>Adonisia turfae</taxon>
    </lineage>
</organism>
<dbReference type="Proteomes" id="UP000473574">
    <property type="component" value="Unassembled WGS sequence"/>
</dbReference>
<reference evidence="2 3" key="1">
    <citation type="journal article" date="2020" name="Microb. Ecol.">
        <title>Ecogenomics of the Marine Benthic Filamentous Cyanobacterium Adonisia.</title>
        <authorList>
            <person name="Walter J.M."/>
            <person name="Coutinho F.H."/>
            <person name="Leomil L."/>
            <person name="Hargreaves P.I."/>
            <person name="Campeao M.E."/>
            <person name="Vieira V.V."/>
            <person name="Silva B.S."/>
            <person name="Fistarol G.O."/>
            <person name="Salomon P.S."/>
            <person name="Sawabe T."/>
            <person name="Mino S."/>
            <person name="Hosokawa M."/>
            <person name="Miyashita H."/>
            <person name="Maruyama F."/>
            <person name="van Verk M.C."/>
            <person name="Dutilh B.E."/>
            <person name="Thompson C.C."/>
            <person name="Thompson F.L."/>
        </authorList>
    </citation>
    <scope>NUCLEOTIDE SEQUENCE [LARGE SCALE GENOMIC DNA]</scope>
    <source>
        <strain evidence="2 3">CCMR0082</strain>
    </source>
</reference>
<protein>
    <submittedName>
        <fullName evidence="2">Toll/interleukin-1 receptor domain-containing protein</fullName>
    </submittedName>
</protein>
<dbReference type="SUPFAM" id="SSF52200">
    <property type="entry name" value="Toll/Interleukin receptor TIR domain"/>
    <property type="match status" value="1"/>
</dbReference>
<dbReference type="Pfam" id="PF13676">
    <property type="entry name" value="TIR_2"/>
    <property type="match status" value="1"/>
</dbReference>
<name>A0A6M0SIW3_9CYAN</name>
<dbReference type="EMBL" id="QZCE01000002">
    <property type="protein sequence ID" value="NEZ67923.1"/>
    <property type="molecule type" value="Genomic_DNA"/>
</dbReference>
<comment type="caution">
    <text evidence="2">The sequence shown here is derived from an EMBL/GenBank/DDBJ whole genome shotgun (WGS) entry which is preliminary data.</text>
</comment>
<evidence type="ECO:0000259" key="1">
    <source>
        <dbReference type="PROSITE" id="PS50104"/>
    </source>
</evidence>
<dbReference type="RefSeq" id="WP_163671196.1">
    <property type="nucleotide sequence ID" value="NZ_QZCE01000002.1"/>
</dbReference>
<dbReference type="AlphaFoldDB" id="A0A6M0SIW3"/>
<dbReference type="InterPro" id="IPR035897">
    <property type="entry name" value="Toll_tir_struct_dom_sf"/>
</dbReference>
<dbReference type="Gene3D" id="3.40.50.10140">
    <property type="entry name" value="Toll/interleukin-1 receptor homology (TIR) domain"/>
    <property type="match status" value="1"/>
</dbReference>
<feature type="domain" description="TIR" evidence="1">
    <location>
        <begin position="1"/>
        <end position="137"/>
    </location>
</feature>
<sequence>MIQIFLAHASEDKDAVIDLYNRLKDRGFKPWLDKVDLLPGQSWRAEIPKAIRESDVFIACLSKQSVAKQGYIQREFRMALQKMGDMPPGNIYLIPVRLDDCQVPELRQEEYGINLADYQWVDLFQDGQFERLVKSIELHFPDAIATPNIPKLQTFTFETVKVNNKGSITNRRQHKRVLAVQVLRLEP</sequence>
<dbReference type="InterPro" id="IPR000157">
    <property type="entry name" value="TIR_dom"/>
</dbReference>
<keyword evidence="2" id="KW-0675">Receptor</keyword>
<dbReference type="GO" id="GO:0007165">
    <property type="term" value="P:signal transduction"/>
    <property type="evidence" value="ECO:0007669"/>
    <property type="project" value="InterPro"/>
</dbReference>
<evidence type="ECO:0000313" key="3">
    <source>
        <dbReference type="Proteomes" id="UP000473574"/>
    </source>
</evidence>
<proteinExistence type="predicted"/>
<dbReference type="SMART" id="SM00255">
    <property type="entry name" value="TIR"/>
    <property type="match status" value="1"/>
</dbReference>